<organism evidence="2 5">
    <name type="scientific">Rotaria socialis</name>
    <dbReference type="NCBI Taxonomy" id="392032"/>
    <lineage>
        <taxon>Eukaryota</taxon>
        <taxon>Metazoa</taxon>
        <taxon>Spiralia</taxon>
        <taxon>Gnathifera</taxon>
        <taxon>Rotifera</taxon>
        <taxon>Eurotatoria</taxon>
        <taxon>Bdelloidea</taxon>
        <taxon>Philodinida</taxon>
        <taxon>Philodinidae</taxon>
        <taxon>Rotaria</taxon>
    </lineage>
</organism>
<evidence type="ECO:0008006" key="6">
    <source>
        <dbReference type="Google" id="ProtNLM"/>
    </source>
</evidence>
<accession>A0A817U3W6</accession>
<dbReference type="SUPFAM" id="SSF46785">
    <property type="entry name" value="Winged helix' DNA-binding domain"/>
    <property type="match status" value="1"/>
</dbReference>
<evidence type="ECO:0000313" key="2">
    <source>
        <dbReference type="EMBL" id="CAF3328132.1"/>
    </source>
</evidence>
<proteinExistence type="predicted"/>
<dbReference type="Proteomes" id="UP000663825">
    <property type="component" value="Unassembled WGS sequence"/>
</dbReference>
<dbReference type="OrthoDB" id="10048089at2759"/>
<dbReference type="EMBL" id="CAJOBR010000137">
    <property type="protein sequence ID" value="CAF4470301.1"/>
    <property type="molecule type" value="Genomic_DNA"/>
</dbReference>
<reference evidence="2" key="1">
    <citation type="submission" date="2021-02" db="EMBL/GenBank/DDBJ databases">
        <authorList>
            <person name="Nowell W R."/>
        </authorList>
    </citation>
    <scope>NUCLEOTIDE SEQUENCE</scope>
</reference>
<dbReference type="InterPro" id="IPR036388">
    <property type="entry name" value="WH-like_DNA-bd_sf"/>
</dbReference>
<evidence type="ECO:0000256" key="1">
    <source>
        <dbReference type="SAM" id="Coils"/>
    </source>
</evidence>
<name>A0A817U3W6_9BILA</name>
<dbReference type="AlphaFoldDB" id="A0A817U3W6"/>
<evidence type="ECO:0000313" key="5">
    <source>
        <dbReference type="Proteomes" id="UP000663872"/>
    </source>
</evidence>
<dbReference type="Proteomes" id="UP000663872">
    <property type="component" value="Unassembled WGS sequence"/>
</dbReference>
<gene>
    <name evidence="2" type="ORF">GRG538_LOCUS3209</name>
    <name evidence="4" type="ORF">QYT958_LOCUS2163</name>
    <name evidence="3" type="ORF">TIS948_LOCUS28300</name>
</gene>
<sequence length="547" mass="62866">MSSKNGILEDFLLLYITASTHKIAAYETRNMTEEIRLVDLEVLLDKSVGLTHTYASSDKCSLQNKIIMFNEEDECDSSNILTVASQSDVIAFLQAQEAKIIGLHTNVSDYDDDDEDDELSIVHSSIPNFKQISSNNHSQGVKSYLSHSCFASISNSSAQKQTTSDDLTELNWLNTFKFKETKTKEKSTQEIDSNEDQISKLCNELKMYNEENLYLNSLSFGVLIFLALYSKRYDKQTPWLLTIKQLYDYIQKNKQQISHRRGWRDLLKETLIKIPCFVKTKRDILKSRSVWTIDPYYRPLLTRAYLTRSSLQSNKTISTNQNEVKDALSDEDHYSKSIINYFAPKSTVKTKVLPRLYERLCEEEQNYESENEIDLNNPIEEISKRPCSTTTTTNQYQFSTNECDTQLSASLPLINSLTKRKKIYSNIGATSNNEAIITTPCPSIDHMYLNSIRKSTEFTGDNEISIDENNQCYSYSLTNSIQKSNITTRAQAIAEQNMLNRDIVDRRKSGSLRKPLSLSLPLHRPNTRMNRKIIEQDLELLRKANNN</sequence>
<protein>
    <recommendedName>
        <fullName evidence="6">Fork-head domain-containing protein</fullName>
    </recommendedName>
</protein>
<dbReference type="InterPro" id="IPR036390">
    <property type="entry name" value="WH_DNA-bd_sf"/>
</dbReference>
<evidence type="ECO:0000313" key="4">
    <source>
        <dbReference type="EMBL" id="CAF4470301.1"/>
    </source>
</evidence>
<feature type="coiled-coil region" evidence="1">
    <location>
        <begin position="184"/>
        <end position="211"/>
    </location>
</feature>
<evidence type="ECO:0000313" key="3">
    <source>
        <dbReference type="EMBL" id="CAF3407815.1"/>
    </source>
</evidence>
<comment type="caution">
    <text evidence="2">The sequence shown here is derived from an EMBL/GenBank/DDBJ whole genome shotgun (WGS) entry which is preliminary data.</text>
</comment>
<dbReference type="EMBL" id="CAJNXB010005086">
    <property type="protein sequence ID" value="CAF3407815.1"/>
    <property type="molecule type" value="Genomic_DNA"/>
</dbReference>
<dbReference type="Proteomes" id="UP000663848">
    <property type="component" value="Unassembled WGS sequence"/>
</dbReference>
<keyword evidence="1" id="KW-0175">Coiled coil</keyword>
<dbReference type="EMBL" id="CAJNYT010000076">
    <property type="protein sequence ID" value="CAF3328132.1"/>
    <property type="molecule type" value="Genomic_DNA"/>
</dbReference>
<dbReference type="Gene3D" id="1.10.10.10">
    <property type="entry name" value="Winged helix-like DNA-binding domain superfamily/Winged helix DNA-binding domain"/>
    <property type="match status" value="1"/>
</dbReference>